<dbReference type="InterPro" id="IPR002142">
    <property type="entry name" value="Peptidase_S49"/>
</dbReference>
<name>A0AAT9G3P3_9ENTR</name>
<dbReference type="GO" id="GO:0008236">
    <property type="term" value="F:serine-type peptidase activity"/>
    <property type="evidence" value="ECO:0007669"/>
    <property type="project" value="UniProtKB-KW"/>
</dbReference>
<evidence type="ECO:0000256" key="8">
    <source>
        <dbReference type="SAM" id="Phobius"/>
    </source>
</evidence>
<feature type="transmembrane region" description="Helical" evidence="8">
    <location>
        <begin position="21"/>
        <end position="46"/>
    </location>
</feature>
<dbReference type="EMBL" id="AP028961">
    <property type="protein sequence ID" value="BET44338.1"/>
    <property type="molecule type" value="Genomic_DNA"/>
</dbReference>
<dbReference type="InterPro" id="IPR047272">
    <property type="entry name" value="S49_SppA_C"/>
</dbReference>
<evidence type="ECO:0000256" key="5">
    <source>
        <dbReference type="ARBA" id="ARBA00022825"/>
    </source>
</evidence>
<evidence type="ECO:0000256" key="7">
    <source>
        <dbReference type="PIRSR" id="PIRSR001217-1"/>
    </source>
</evidence>
<dbReference type="Pfam" id="PF01343">
    <property type="entry name" value="Peptidase_S49"/>
    <property type="match status" value="2"/>
</dbReference>
<evidence type="ECO:0000256" key="4">
    <source>
        <dbReference type="ARBA" id="ARBA00022801"/>
    </source>
</evidence>
<dbReference type="InterPro" id="IPR004635">
    <property type="entry name" value="Pept_S49_SppA"/>
</dbReference>
<keyword evidence="3" id="KW-0645">Protease</keyword>
<protein>
    <submittedName>
        <fullName evidence="10">Signal peptide peptidase SppA</fullName>
    </submittedName>
</protein>
<gene>
    <name evidence="10" type="primary">sppA</name>
    <name evidence="10" type="ORF">ACHINZ_0080</name>
</gene>
<evidence type="ECO:0000259" key="9">
    <source>
        <dbReference type="Pfam" id="PF01343"/>
    </source>
</evidence>
<dbReference type="InterPro" id="IPR029045">
    <property type="entry name" value="ClpP/crotonase-like_dom_sf"/>
</dbReference>
<feature type="domain" description="Peptidase S49" evidence="9">
    <location>
        <begin position="141"/>
        <end position="287"/>
    </location>
</feature>
<dbReference type="SUPFAM" id="SSF52096">
    <property type="entry name" value="ClpP/crotonase"/>
    <property type="match status" value="2"/>
</dbReference>
<organism evidence="10">
    <name type="scientific">Candidatus Aschnera chinzeii</name>
    <dbReference type="NCBI Taxonomy" id="1485666"/>
    <lineage>
        <taxon>Bacteria</taxon>
        <taxon>Pseudomonadati</taxon>
        <taxon>Pseudomonadota</taxon>
        <taxon>Gammaproteobacteria</taxon>
        <taxon>Enterobacterales</taxon>
        <taxon>Enterobacteriaceae</taxon>
        <taxon>Candidatus Aschnera</taxon>
    </lineage>
</organism>
<evidence type="ECO:0000256" key="3">
    <source>
        <dbReference type="ARBA" id="ARBA00022670"/>
    </source>
</evidence>
<dbReference type="NCBIfam" id="TIGR00705">
    <property type="entry name" value="SppA_67K"/>
    <property type="match status" value="1"/>
</dbReference>
<dbReference type="NCBIfam" id="TIGR00706">
    <property type="entry name" value="SppA_dom"/>
    <property type="match status" value="1"/>
</dbReference>
<feature type="active site" description="Nucleophile" evidence="7">
    <location>
        <position position="421"/>
    </location>
</feature>
<dbReference type="GO" id="GO:0016020">
    <property type="term" value="C:membrane"/>
    <property type="evidence" value="ECO:0007669"/>
    <property type="project" value="UniProtKB-SubCell"/>
</dbReference>
<dbReference type="CDD" id="cd07023">
    <property type="entry name" value="S49_Sppa_N_C"/>
    <property type="match status" value="1"/>
</dbReference>
<dbReference type="GO" id="GO:0006465">
    <property type="term" value="P:signal peptide processing"/>
    <property type="evidence" value="ECO:0007669"/>
    <property type="project" value="InterPro"/>
</dbReference>
<dbReference type="PANTHER" id="PTHR33209:SF1">
    <property type="entry name" value="PEPTIDASE S49 DOMAIN-CONTAINING PROTEIN"/>
    <property type="match status" value="1"/>
</dbReference>
<accession>A0AAT9G3P3</accession>
<dbReference type="CDD" id="cd07018">
    <property type="entry name" value="S49_SppA_67K_type"/>
    <property type="match status" value="1"/>
</dbReference>
<feature type="domain" description="Peptidase S49" evidence="9">
    <location>
        <begin position="407"/>
        <end position="554"/>
    </location>
</feature>
<evidence type="ECO:0000256" key="2">
    <source>
        <dbReference type="ARBA" id="ARBA00008683"/>
    </source>
</evidence>
<dbReference type="InterPro" id="IPR047217">
    <property type="entry name" value="S49_SppA_67K_type_N"/>
</dbReference>
<proteinExistence type="inferred from homology"/>
<keyword evidence="6 8" id="KW-0472">Membrane</keyword>
<sequence length="627" mass="71974">MHFCWNLISNFFKFNWKLLNYIKLFISNFINIIVIIIIINAGYYLYKDKIHTNNYYGALLIDLHDITTEENSISNTFNNISRKIFNLNTQTNPAISIFTIVNSIRIAINDSKITGIVLQLDKLSNIDQVNLHYIGKALNEFKNSGKPIYAVGNSYNQSQYYLASFANKIYMSNHGIVNIHGFATNKLFFKTFLEKTKINSHIFRVGTYKSAVEPFIRNNMSHEGYTAEKHWIYSLWQEYIKIIANNRHISEKTIDPHTNEMIKKLATFHGNTAKYAISEKLIDYISNDINIKKDFKKYFGWNSKNNHYNYISIYNYKNIKMIKNDNIYHLTNNLLPKKNIGVITIHGIISDYTENQYSMDIEKIILQIDQAIHDPNIKAVILRINSPGGSVTATEVIRAKIAELHEFKKPIIVSMENIAASGGYWIATAADYIIASSSTLTGSIGIFGIINTFEKSLEKLGIYADGIATTPLADNFITKGISTEYAKFMELTIKNNYSVFLEYVANARHKTISEVEKIAQGRIWTGQDALKNGLIDQIGDFDDAVKKASELGNIKNPILDWMQPNYTFLDKIIMKLISNIQYILSKSITTYNSNIFNNILLKEMHQFYYIHDPQNCYAYCINCLSLQ</sequence>
<dbReference type="AlphaFoldDB" id="A0AAT9G3P3"/>
<evidence type="ECO:0000256" key="1">
    <source>
        <dbReference type="ARBA" id="ARBA00004370"/>
    </source>
</evidence>
<comment type="subcellular location">
    <subcellularLocation>
        <location evidence="1">Membrane</location>
    </subcellularLocation>
</comment>
<dbReference type="Gene3D" id="3.90.226.10">
    <property type="entry name" value="2-enoyl-CoA Hydratase, Chain A, domain 1"/>
    <property type="match status" value="4"/>
</dbReference>
<feature type="active site" description="Proton donor/acceptor" evidence="7">
    <location>
        <position position="209"/>
    </location>
</feature>
<reference evidence="10" key="2">
    <citation type="submission" date="2023-10" db="EMBL/GenBank/DDBJ databases">
        <authorList>
            <person name="Koga R."/>
            <person name="Fukatsu T."/>
        </authorList>
    </citation>
    <scope>NUCLEOTIDE SEQUENCE</scope>
    <source>
        <strain evidence="10">Kw-01</strain>
    </source>
</reference>
<keyword evidence="8" id="KW-1133">Transmembrane helix</keyword>
<dbReference type="PANTHER" id="PTHR33209">
    <property type="entry name" value="PROTEASE 4"/>
    <property type="match status" value="1"/>
</dbReference>
<keyword evidence="4" id="KW-0378">Hydrolase</keyword>
<evidence type="ECO:0000256" key="6">
    <source>
        <dbReference type="ARBA" id="ARBA00023136"/>
    </source>
</evidence>
<dbReference type="InterPro" id="IPR004634">
    <property type="entry name" value="Pept_S49_pIV"/>
</dbReference>
<keyword evidence="5" id="KW-0720">Serine protease</keyword>
<dbReference type="PIRSF" id="PIRSF001217">
    <property type="entry name" value="Protease_4_SppA"/>
    <property type="match status" value="1"/>
</dbReference>
<comment type="similarity">
    <text evidence="2">Belongs to the peptidase S49 family.</text>
</comment>
<reference evidence="10" key="1">
    <citation type="journal article" date="2023" name="Front. Microbiol.">
        <title>Genome analysis of Candidatus Aschnera chinzeii, the bacterial endosymbiont of the blood-sucking bat fly Penicillidia jenynsii (Insecta: Diptera: Nycteribiidae).</title>
        <authorList>
            <person name="Koga R."/>
            <person name="Moriyama M."/>
            <person name="Nozaki T."/>
            <person name="Fukatsu T."/>
        </authorList>
    </citation>
    <scope>NUCLEOTIDE SEQUENCE</scope>
    <source>
        <strain evidence="10">Kw-01</strain>
    </source>
</reference>
<evidence type="ECO:0000313" key="10">
    <source>
        <dbReference type="EMBL" id="BET44338.1"/>
    </source>
</evidence>
<keyword evidence="8" id="KW-0812">Transmembrane</keyword>